<dbReference type="GO" id="GO:0005737">
    <property type="term" value="C:cytoplasm"/>
    <property type="evidence" value="ECO:0007669"/>
    <property type="project" value="UniProtKB-SubCell"/>
</dbReference>
<dbReference type="InterPro" id="IPR007472">
    <property type="entry name" value="N-end_Aminoacyl_Trfase_C"/>
</dbReference>
<protein>
    <recommendedName>
        <fullName evidence="4">Aspartate/glutamate leucyltransferase</fullName>
        <ecNumber evidence="4">2.3.2.29</ecNumber>
    </recommendedName>
</protein>
<dbReference type="PIRSF" id="PIRSF037208">
    <property type="entry name" value="ATE_pro_prd"/>
    <property type="match status" value="1"/>
</dbReference>
<dbReference type="Proteomes" id="UP000004263">
    <property type="component" value="Unassembled WGS sequence"/>
</dbReference>
<evidence type="ECO:0000259" key="6">
    <source>
        <dbReference type="Pfam" id="PF04377"/>
    </source>
</evidence>
<proteinExistence type="inferred from homology"/>
<sequence length="246" mass="28722">MNNNYSPDQDPIKLFTLAEDHPCSYLNDRNANSAFVDPSQPPTWEQYSALSRLGFRRSGNHFYRPHCRQCSECKSSRIRAFEIDLSRKRFKRILNKSKHLTLSLEPATFSEEHYDIYERYITQRHHDGDMYPPSIEQYKGFLTSEFPFSQLMSMRDDEGQLILATCIDILDDGISAIYTYFDPDYSDLSPGTLAILKMCELAIEQGHPYVYLGYWVKDSPKMAYKRQFTPLDIFDGQNWLGFNPES</sequence>
<dbReference type="RefSeq" id="WP_007017784.1">
    <property type="nucleotide sequence ID" value="NZ_CH724114.1"/>
</dbReference>
<comment type="function">
    <text evidence="4">Functions in the N-end rule pathway of protein degradation where it conjugates Leu from its aminoacyl-tRNA to the N-termini of proteins containing an N-terminal aspartate or glutamate.</text>
</comment>
<dbReference type="NCBIfam" id="NF002346">
    <property type="entry name" value="PRK01305.2-3"/>
    <property type="match status" value="1"/>
</dbReference>
<dbReference type="STRING" id="207949.RED65_01530"/>
<comment type="catalytic activity">
    <reaction evidence="4">
        <text>N-terminal L-glutamyl-[protein] + L-leucyl-tRNA(Leu) = N-terminal L-leucyl-L-glutamyl-[protein] + tRNA(Leu) + H(+)</text>
        <dbReference type="Rhea" id="RHEA:50412"/>
        <dbReference type="Rhea" id="RHEA-COMP:9613"/>
        <dbReference type="Rhea" id="RHEA-COMP:9622"/>
        <dbReference type="Rhea" id="RHEA-COMP:12664"/>
        <dbReference type="Rhea" id="RHEA-COMP:12668"/>
        <dbReference type="ChEBI" id="CHEBI:15378"/>
        <dbReference type="ChEBI" id="CHEBI:64721"/>
        <dbReference type="ChEBI" id="CHEBI:78442"/>
        <dbReference type="ChEBI" id="CHEBI:78494"/>
        <dbReference type="ChEBI" id="CHEBI:133041"/>
        <dbReference type="EC" id="2.3.2.29"/>
    </reaction>
</comment>
<dbReference type="InterPro" id="IPR016181">
    <property type="entry name" value="Acyl_CoA_acyltransferase"/>
</dbReference>
<dbReference type="HAMAP" id="MF_00689">
    <property type="entry name" value="Bpt"/>
    <property type="match status" value="1"/>
</dbReference>
<gene>
    <name evidence="4" type="primary">bpt</name>
    <name evidence="7" type="ORF">RED65_01530</name>
</gene>
<organism evidence="7 8">
    <name type="scientific">Bermanella marisrubri</name>
    <dbReference type="NCBI Taxonomy" id="207949"/>
    <lineage>
        <taxon>Bacteria</taxon>
        <taxon>Pseudomonadati</taxon>
        <taxon>Pseudomonadota</taxon>
        <taxon>Gammaproteobacteria</taxon>
        <taxon>Oceanospirillales</taxon>
        <taxon>Oceanospirillaceae</taxon>
        <taxon>Bermanella</taxon>
    </lineage>
</organism>
<dbReference type="SUPFAM" id="SSF55729">
    <property type="entry name" value="Acyl-CoA N-acyltransferases (Nat)"/>
    <property type="match status" value="1"/>
</dbReference>
<dbReference type="InterPro" id="IPR030700">
    <property type="entry name" value="N-end_Aminoacyl_Trfase"/>
</dbReference>
<dbReference type="GO" id="GO:0071596">
    <property type="term" value="P:ubiquitin-dependent protein catabolic process via the N-end rule pathway"/>
    <property type="evidence" value="ECO:0007669"/>
    <property type="project" value="InterPro"/>
</dbReference>
<keyword evidence="2 4" id="KW-0808">Transferase</keyword>
<reference evidence="7 8" key="1">
    <citation type="submission" date="2006-03" db="EMBL/GenBank/DDBJ databases">
        <authorList>
            <person name="Pinhassi J."/>
            <person name="Pedros-Alio C."/>
            <person name="Ferriera S."/>
            <person name="Johnson J."/>
            <person name="Kravitz S."/>
            <person name="Halpern A."/>
            <person name="Remington K."/>
            <person name="Beeson K."/>
            <person name="Tran B."/>
            <person name="Rogers Y.-H."/>
            <person name="Friedman R."/>
            <person name="Venter J.C."/>
        </authorList>
    </citation>
    <scope>NUCLEOTIDE SEQUENCE [LARGE SCALE GENOMIC DNA]</scope>
    <source>
        <strain evidence="7 8">RED65</strain>
    </source>
</reference>
<evidence type="ECO:0000259" key="5">
    <source>
        <dbReference type="Pfam" id="PF04376"/>
    </source>
</evidence>
<evidence type="ECO:0000256" key="3">
    <source>
        <dbReference type="ARBA" id="ARBA00023315"/>
    </source>
</evidence>
<dbReference type="NCBIfam" id="NF002341">
    <property type="entry name" value="PRK01305.1-1"/>
    <property type="match status" value="1"/>
</dbReference>
<keyword evidence="8" id="KW-1185">Reference proteome</keyword>
<comment type="caution">
    <text evidence="7">The sequence shown here is derived from an EMBL/GenBank/DDBJ whole genome shotgun (WGS) entry which is preliminary data.</text>
</comment>
<dbReference type="InterPro" id="IPR007471">
    <property type="entry name" value="N-end_Aminoacyl_Trfase_N"/>
</dbReference>
<comment type="catalytic activity">
    <reaction evidence="4">
        <text>N-terminal L-aspartyl-[protein] + L-leucyl-tRNA(Leu) = N-terminal L-leucyl-L-aspartyl-[protein] + tRNA(Leu) + H(+)</text>
        <dbReference type="Rhea" id="RHEA:50420"/>
        <dbReference type="Rhea" id="RHEA-COMP:9613"/>
        <dbReference type="Rhea" id="RHEA-COMP:9622"/>
        <dbReference type="Rhea" id="RHEA-COMP:12669"/>
        <dbReference type="Rhea" id="RHEA-COMP:12674"/>
        <dbReference type="ChEBI" id="CHEBI:15378"/>
        <dbReference type="ChEBI" id="CHEBI:64720"/>
        <dbReference type="ChEBI" id="CHEBI:78442"/>
        <dbReference type="ChEBI" id="CHEBI:78494"/>
        <dbReference type="ChEBI" id="CHEBI:133042"/>
        <dbReference type="EC" id="2.3.2.29"/>
    </reaction>
</comment>
<dbReference type="InterPro" id="IPR017138">
    <property type="entry name" value="Asp_Glu_LeuTrfase"/>
</dbReference>
<evidence type="ECO:0000256" key="4">
    <source>
        <dbReference type="HAMAP-Rule" id="MF_00689"/>
    </source>
</evidence>
<dbReference type="AlphaFoldDB" id="Q1N4M8"/>
<dbReference type="PANTHER" id="PTHR21367">
    <property type="entry name" value="ARGININE-TRNA-PROTEIN TRANSFERASE 1"/>
    <property type="match status" value="1"/>
</dbReference>
<accession>Q1N4M8</accession>
<feature type="domain" description="N-end aminoacyl transferase N-terminal" evidence="5">
    <location>
        <begin position="21"/>
        <end position="88"/>
    </location>
</feature>
<keyword evidence="1 4" id="KW-0963">Cytoplasm</keyword>
<feature type="domain" description="N-end rule aminoacyl transferase C-terminal" evidence="6">
    <location>
        <begin position="112"/>
        <end position="234"/>
    </location>
</feature>
<dbReference type="OrthoDB" id="9782022at2"/>
<evidence type="ECO:0000256" key="1">
    <source>
        <dbReference type="ARBA" id="ARBA00022490"/>
    </source>
</evidence>
<dbReference type="Pfam" id="PF04377">
    <property type="entry name" value="ATE_C"/>
    <property type="match status" value="1"/>
</dbReference>
<keyword evidence="3 4" id="KW-0012">Acyltransferase</keyword>
<evidence type="ECO:0000313" key="7">
    <source>
        <dbReference type="EMBL" id="EAT13400.1"/>
    </source>
</evidence>
<dbReference type="GO" id="GO:0008914">
    <property type="term" value="F:leucyl-tRNA--protein transferase activity"/>
    <property type="evidence" value="ECO:0007669"/>
    <property type="project" value="UniProtKB-UniRule"/>
</dbReference>
<dbReference type="Pfam" id="PF04376">
    <property type="entry name" value="ATE_N"/>
    <property type="match status" value="1"/>
</dbReference>
<comment type="similarity">
    <text evidence="4">Belongs to the R-transferase family. Bpt subfamily.</text>
</comment>
<evidence type="ECO:0000313" key="8">
    <source>
        <dbReference type="Proteomes" id="UP000004263"/>
    </source>
</evidence>
<dbReference type="GO" id="GO:0004057">
    <property type="term" value="F:arginyl-tRNA--protein transferase activity"/>
    <property type="evidence" value="ECO:0007669"/>
    <property type="project" value="InterPro"/>
</dbReference>
<dbReference type="HOGENOM" id="CLU_077607_0_0_6"/>
<dbReference type="PANTHER" id="PTHR21367:SF1">
    <property type="entry name" value="ARGINYL-TRNA--PROTEIN TRANSFERASE 1"/>
    <property type="match status" value="1"/>
</dbReference>
<evidence type="ECO:0000256" key="2">
    <source>
        <dbReference type="ARBA" id="ARBA00022679"/>
    </source>
</evidence>
<dbReference type="EC" id="2.3.2.29" evidence="4"/>
<dbReference type="NCBIfam" id="NF002342">
    <property type="entry name" value="PRK01305.1-3"/>
    <property type="match status" value="1"/>
</dbReference>
<dbReference type="EMBL" id="AAQH01000002">
    <property type="protein sequence ID" value="EAT13400.1"/>
    <property type="molecule type" value="Genomic_DNA"/>
</dbReference>
<name>Q1N4M8_9GAMM</name>
<comment type="subcellular location">
    <subcellularLocation>
        <location evidence="4">Cytoplasm</location>
    </subcellularLocation>
</comment>